<dbReference type="GO" id="GO:0004029">
    <property type="term" value="F:aldehyde dehydrogenase (NAD+) activity"/>
    <property type="evidence" value="ECO:0007669"/>
    <property type="project" value="TreeGrafter"/>
</dbReference>
<dbReference type="GeneID" id="81464657"/>
<dbReference type="InterPro" id="IPR051783">
    <property type="entry name" value="NAD(P)-dependent_oxidoreduct"/>
</dbReference>
<feature type="domain" description="NAD-dependent epimerase/dehydratase" evidence="1">
    <location>
        <begin position="4"/>
        <end position="241"/>
    </location>
</feature>
<gene>
    <name evidence="2" type="ORF">N7517_007744</name>
</gene>
<dbReference type="Gene3D" id="3.40.50.720">
    <property type="entry name" value="NAD(P)-binding Rossmann-like Domain"/>
    <property type="match status" value="1"/>
</dbReference>
<organism evidence="2 3">
    <name type="scientific">Penicillium concentricum</name>
    <dbReference type="NCBI Taxonomy" id="293559"/>
    <lineage>
        <taxon>Eukaryota</taxon>
        <taxon>Fungi</taxon>
        <taxon>Dikarya</taxon>
        <taxon>Ascomycota</taxon>
        <taxon>Pezizomycotina</taxon>
        <taxon>Eurotiomycetes</taxon>
        <taxon>Eurotiomycetidae</taxon>
        <taxon>Eurotiales</taxon>
        <taxon>Aspergillaceae</taxon>
        <taxon>Penicillium</taxon>
    </lineage>
</organism>
<dbReference type="GO" id="GO:0005737">
    <property type="term" value="C:cytoplasm"/>
    <property type="evidence" value="ECO:0007669"/>
    <property type="project" value="TreeGrafter"/>
</dbReference>
<reference evidence="2" key="1">
    <citation type="submission" date="2022-12" db="EMBL/GenBank/DDBJ databases">
        <authorList>
            <person name="Petersen C."/>
        </authorList>
    </citation>
    <scope>NUCLEOTIDE SEQUENCE</scope>
    <source>
        <strain evidence="2">IBT 3081</strain>
    </source>
</reference>
<dbReference type="InterPro" id="IPR001509">
    <property type="entry name" value="Epimerase_deHydtase"/>
</dbReference>
<protein>
    <recommendedName>
        <fullName evidence="1">NAD-dependent epimerase/dehydratase domain-containing protein</fullName>
    </recommendedName>
</protein>
<dbReference type="InterPro" id="IPR036291">
    <property type="entry name" value="NAD(P)-bd_dom_sf"/>
</dbReference>
<comment type="caution">
    <text evidence="2">The sequence shown here is derived from an EMBL/GenBank/DDBJ whole genome shotgun (WGS) entry which is preliminary data.</text>
</comment>
<evidence type="ECO:0000259" key="1">
    <source>
        <dbReference type="Pfam" id="PF01370"/>
    </source>
</evidence>
<dbReference type="RefSeq" id="XP_056581724.1">
    <property type="nucleotide sequence ID" value="XM_056725474.1"/>
</dbReference>
<evidence type="ECO:0000313" key="3">
    <source>
        <dbReference type="Proteomes" id="UP001147752"/>
    </source>
</evidence>
<proteinExistence type="predicted"/>
<name>A0A9W9SBT5_9EURO</name>
<dbReference type="EMBL" id="JAPZBT010000002">
    <property type="protein sequence ID" value="KAJ5375738.1"/>
    <property type="molecule type" value="Genomic_DNA"/>
</dbReference>
<dbReference type="PANTHER" id="PTHR48079:SF8">
    <property type="entry name" value="NAD(P)-BINDING DOMAIN-CONTAINING PROTEIN"/>
    <property type="match status" value="1"/>
</dbReference>
<dbReference type="PANTHER" id="PTHR48079">
    <property type="entry name" value="PROTEIN YEEZ"/>
    <property type="match status" value="1"/>
</dbReference>
<dbReference type="OrthoDB" id="2130169at2759"/>
<dbReference type="SUPFAM" id="SSF51735">
    <property type="entry name" value="NAD(P)-binding Rossmann-fold domains"/>
    <property type="match status" value="1"/>
</dbReference>
<sequence length="344" mass="36747">MSSIFITGVTGFIGGDVLYGLTQTLAGSKIVALVRNQSQAAAVTGRFPTVTPLLGDLDSSVEIKQAASKADIVLHLASSSHEASAKAIAEGLSTSKQETPTWIQIAGASMLAGSEVQTKTFGQPVSKVYNDLQGISDIDEIVGNSSKRVVDHLVRGLPSSNPRARTAIVYGPLIYGRGRGPINQRSIQIPHLAQASLQAGRGLHVGRGLNTWSTIHIADLTNLVVKLACEASKAKNPQLWNENGVYFAESGNITFGDIAKKISTFAHSQGFIKSPEVAEIDATTADRLTPHGSVIWGTNARYQAIRARELLGWFPEQHGIDEEIPRVVLSEATSHRARPTEKLA</sequence>
<accession>A0A9W9SBT5</accession>
<dbReference type="Pfam" id="PF01370">
    <property type="entry name" value="Epimerase"/>
    <property type="match status" value="1"/>
</dbReference>
<dbReference type="Proteomes" id="UP001147752">
    <property type="component" value="Unassembled WGS sequence"/>
</dbReference>
<keyword evidence="3" id="KW-1185">Reference proteome</keyword>
<dbReference type="AlphaFoldDB" id="A0A9W9SBT5"/>
<reference evidence="2" key="2">
    <citation type="journal article" date="2023" name="IMA Fungus">
        <title>Comparative genomic study of the Penicillium genus elucidates a diverse pangenome and 15 lateral gene transfer events.</title>
        <authorList>
            <person name="Petersen C."/>
            <person name="Sorensen T."/>
            <person name="Nielsen M.R."/>
            <person name="Sondergaard T.E."/>
            <person name="Sorensen J.L."/>
            <person name="Fitzpatrick D.A."/>
            <person name="Frisvad J.C."/>
            <person name="Nielsen K.L."/>
        </authorList>
    </citation>
    <scope>NUCLEOTIDE SEQUENCE</scope>
    <source>
        <strain evidence="2">IBT 3081</strain>
    </source>
</reference>
<evidence type="ECO:0000313" key="2">
    <source>
        <dbReference type="EMBL" id="KAJ5375738.1"/>
    </source>
</evidence>